<keyword evidence="2" id="KW-0349">Heme</keyword>
<proteinExistence type="inferred from homology"/>
<dbReference type="PROSITE" id="PS00086">
    <property type="entry name" value="CYTOCHROME_P450"/>
    <property type="match status" value="1"/>
</dbReference>
<evidence type="ECO:0000256" key="1">
    <source>
        <dbReference type="ARBA" id="ARBA00010617"/>
    </source>
</evidence>
<dbReference type="PRINTS" id="PR00359">
    <property type="entry name" value="BP450"/>
</dbReference>
<dbReference type="GO" id="GO:0004497">
    <property type="term" value="F:monooxygenase activity"/>
    <property type="evidence" value="ECO:0007669"/>
    <property type="project" value="UniProtKB-KW"/>
</dbReference>
<keyword evidence="2" id="KW-0479">Metal-binding</keyword>
<gene>
    <name evidence="3" type="ORF">HRJ34_07625</name>
</gene>
<dbReference type="InterPro" id="IPR036396">
    <property type="entry name" value="Cyt_P450_sf"/>
</dbReference>
<keyword evidence="2" id="KW-0408">Iron</keyword>
<dbReference type="RefSeq" id="WP_208633752.1">
    <property type="nucleotide sequence ID" value="NZ_CP059319.1"/>
</dbReference>
<dbReference type="GO" id="GO:0016705">
    <property type="term" value="F:oxidoreductase activity, acting on paired donors, with incorporation or reduction of molecular oxygen"/>
    <property type="evidence" value="ECO:0007669"/>
    <property type="project" value="InterPro"/>
</dbReference>
<dbReference type="AlphaFoldDB" id="A0A975D605"/>
<dbReference type="InterPro" id="IPR002397">
    <property type="entry name" value="Cyt_P450_B"/>
</dbReference>
<dbReference type="EMBL" id="CP059319">
    <property type="protein sequence ID" value="QTH23359.1"/>
    <property type="molecule type" value="Genomic_DNA"/>
</dbReference>
<dbReference type="GO" id="GO:0005506">
    <property type="term" value="F:iron ion binding"/>
    <property type="evidence" value="ECO:0007669"/>
    <property type="project" value="InterPro"/>
</dbReference>
<keyword evidence="2" id="KW-0503">Monooxygenase</keyword>
<accession>A0A975D605</accession>
<dbReference type="PANTHER" id="PTHR46696:SF6">
    <property type="entry name" value="P450, PUTATIVE (EUROFUNG)-RELATED"/>
    <property type="match status" value="1"/>
</dbReference>
<evidence type="ECO:0000256" key="2">
    <source>
        <dbReference type="RuleBase" id="RU000461"/>
    </source>
</evidence>
<dbReference type="Proteomes" id="UP000664914">
    <property type="component" value="Chromosome"/>
</dbReference>
<evidence type="ECO:0000313" key="3">
    <source>
        <dbReference type="EMBL" id="QTH23359.1"/>
    </source>
</evidence>
<sequence length="400" mass="45058">MPDRNFTQADYNHHDPKIAQDPYGFLAKVRGGQCPLGHSDELGGFYFPTTYDGVKRVFSDYRTFTSNEGAGLPAQLVRFFPVDLDPPNHTRWRRTLNRFFTQEAAEADRPRIQGLADKLIDAFVERGSADLVNEFTRPFLAMTMLPVIGCPDDDRPMLSEKLMWMVHNRLVDHDGWVRRYTEIGDYLMGLAAARRVAPRRDDLLQCLIEEEFDGKRLSDMEVYQVLILALFGALDSTSSAMSGSLFHLGQHPEDKRRLLSGEVAWPVAIEEFLRFTTPIQTLRRTVVQETELDGGALHPGDIVLCINGAANRDPDKFADPDRCIIDRDARDHMSFGSGAHVCIGRHYARVMIDTCLKTMLGRIGDYRIAPGFTPDYTSSEARALKTLMVEFTPGPRLSAG</sequence>
<dbReference type="InterPro" id="IPR001128">
    <property type="entry name" value="Cyt_P450"/>
</dbReference>
<dbReference type="Pfam" id="PF00067">
    <property type="entry name" value="p450"/>
    <property type="match status" value="2"/>
</dbReference>
<comment type="similarity">
    <text evidence="1 2">Belongs to the cytochrome P450 family.</text>
</comment>
<dbReference type="SUPFAM" id="SSF48264">
    <property type="entry name" value="Cytochrome P450"/>
    <property type="match status" value="1"/>
</dbReference>
<dbReference type="PANTHER" id="PTHR46696">
    <property type="entry name" value="P450, PUTATIVE (EUROFUNG)-RELATED"/>
    <property type="match status" value="1"/>
</dbReference>
<keyword evidence="2" id="KW-0560">Oxidoreductase</keyword>
<protein>
    <submittedName>
        <fullName evidence="3">Cytochrome P450</fullName>
    </submittedName>
</protein>
<dbReference type="CDD" id="cd11034">
    <property type="entry name" value="P450cin-like"/>
    <property type="match status" value="1"/>
</dbReference>
<reference evidence="3" key="1">
    <citation type="submission" date="2020-07" db="EMBL/GenBank/DDBJ databases">
        <authorList>
            <person name="Camacho E."/>
        </authorList>
    </citation>
    <scope>NUCLEOTIDE SEQUENCE</scope>
    <source>
        <strain evidence="3">MPO218</strain>
    </source>
</reference>
<dbReference type="Gene3D" id="1.10.630.10">
    <property type="entry name" value="Cytochrome P450"/>
    <property type="match status" value="1"/>
</dbReference>
<organism evidence="3 4">
    <name type="scientific">Rhizorhabdus wittichii</name>
    <dbReference type="NCBI Taxonomy" id="160791"/>
    <lineage>
        <taxon>Bacteria</taxon>
        <taxon>Pseudomonadati</taxon>
        <taxon>Pseudomonadota</taxon>
        <taxon>Alphaproteobacteria</taxon>
        <taxon>Sphingomonadales</taxon>
        <taxon>Sphingomonadaceae</taxon>
        <taxon>Rhizorhabdus</taxon>
    </lineage>
</organism>
<dbReference type="InterPro" id="IPR017972">
    <property type="entry name" value="Cyt_P450_CS"/>
</dbReference>
<reference evidence="3" key="2">
    <citation type="submission" date="2021-04" db="EMBL/GenBank/DDBJ databases">
        <title>Isolation and genomic analysis of the ibuprofen-degrading bacterium Sphingomonas strain MPO218.</title>
        <authorList>
            <person name="Aulestia M."/>
            <person name="Flores A."/>
            <person name="Mangas E.L."/>
            <person name="Perez-Pulido A.J."/>
            <person name="Santero E."/>
            <person name="Camacho E.M."/>
        </authorList>
    </citation>
    <scope>NUCLEOTIDE SEQUENCE</scope>
    <source>
        <strain evidence="3">MPO218</strain>
    </source>
</reference>
<name>A0A975D605_9SPHN</name>
<dbReference type="GO" id="GO:0020037">
    <property type="term" value="F:heme binding"/>
    <property type="evidence" value="ECO:0007669"/>
    <property type="project" value="InterPro"/>
</dbReference>
<evidence type="ECO:0000313" key="4">
    <source>
        <dbReference type="Proteomes" id="UP000664914"/>
    </source>
</evidence>